<dbReference type="PaxDb" id="722438-MPNE_0296"/>
<dbReference type="HOGENOM" id="CLU_044146_3_1_14"/>
<dbReference type="Pfam" id="PF08282">
    <property type="entry name" value="Hydrolase_3"/>
    <property type="match status" value="1"/>
</dbReference>
<accession>A0A0H3DLD1</accession>
<dbReference type="GeneID" id="66609090"/>
<evidence type="ECO:0000313" key="4">
    <source>
        <dbReference type="Proteomes" id="UP000007756"/>
    </source>
</evidence>
<dbReference type="AlphaFoldDB" id="A0A0H3DLD1"/>
<dbReference type="Gene3D" id="3.30.1240.10">
    <property type="match status" value="1"/>
</dbReference>
<gene>
    <name evidence="3" type="ordered locus">MPNE_0296</name>
</gene>
<dbReference type="InterPro" id="IPR023214">
    <property type="entry name" value="HAD_sf"/>
</dbReference>
<dbReference type="Gene3D" id="3.40.50.1000">
    <property type="entry name" value="HAD superfamily/HAD-like"/>
    <property type="match status" value="1"/>
</dbReference>
<dbReference type="GO" id="GO:0016791">
    <property type="term" value="F:phosphatase activity"/>
    <property type="evidence" value="ECO:0007669"/>
    <property type="project" value="TreeGrafter"/>
</dbReference>
<dbReference type="Proteomes" id="UP000007756">
    <property type="component" value="Chromosome"/>
</dbReference>
<evidence type="ECO:0000256" key="1">
    <source>
        <dbReference type="ARBA" id="ARBA00001946"/>
    </source>
</evidence>
<dbReference type="PANTHER" id="PTHR10000:SF8">
    <property type="entry name" value="HAD SUPERFAMILY HYDROLASE-LIKE, TYPE 3"/>
    <property type="match status" value="1"/>
</dbReference>
<comment type="cofactor">
    <cofactor evidence="1">
        <name>Mg(2+)</name>
        <dbReference type="ChEBI" id="CHEBI:18420"/>
    </cofactor>
</comment>
<dbReference type="InterPro" id="IPR036412">
    <property type="entry name" value="HAD-like_sf"/>
</dbReference>
<dbReference type="KEGG" id="mpj:MPNE_0296"/>
<keyword evidence="3" id="KW-0378">Hydrolase</keyword>
<dbReference type="NCBIfam" id="TIGR01484">
    <property type="entry name" value="HAD-SF-IIB"/>
    <property type="match status" value="1"/>
</dbReference>
<organism evidence="3 4">
    <name type="scientific">Mycoplasmoides pneumoniae (strain ATCC 15531 / DSM 23978 / CIP 103766 / NBRC 14401 / NCTC 10119 / FH)</name>
    <name type="common">Mycoplasma pneumoniae</name>
    <dbReference type="NCBI Taxonomy" id="722438"/>
    <lineage>
        <taxon>Bacteria</taxon>
        <taxon>Bacillati</taxon>
        <taxon>Mycoplasmatota</taxon>
        <taxon>Mycoplasmoidales</taxon>
        <taxon>Mycoplasmoidaceae</taxon>
        <taxon>Mycoplasmoides</taxon>
    </lineage>
</organism>
<evidence type="ECO:0000256" key="2">
    <source>
        <dbReference type="ARBA" id="ARBA00034778"/>
    </source>
</evidence>
<evidence type="ECO:0000313" key="3">
    <source>
        <dbReference type="EMBL" id="ADK87195.1"/>
    </source>
</evidence>
<sequence>MIDLLGLDLDGTLLSRTRQINDPTKQALANLIQKKPSLKVMILTGRSLFSTLKYVQELNELCKKPLVEYFCCYGGAKLYQLNNNQPQEQYKFLIDSRQVKTVFEIVEQHKGLFLAYLDKPKAPYIILGANQFYAWLIKQFWYKQRCEYFKNDHLTDGILKINVYFACPLRLKKVYQIIKRQFQDTLNVVSFSKHLIEITHKDGNKGYAIEAIAKKQGLSLKRMAVIGDSLNDRSMFEKVQYSFAMSKSPDELKLLATEIGTKTNRFRFSSLVDLITEKIIN</sequence>
<comment type="similarity">
    <text evidence="2">Belongs to the HAD-like hydrolase superfamily. Cof family.</text>
</comment>
<proteinExistence type="inferred from homology"/>
<reference evidence="3 4" key="1">
    <citation type="journal article" date="2010" name="Appl. Environ. Microbiol.">
        <title>Targeted chromosomal knockouts in Mycoplasma pneumoniae.</title>
        <authorList>
            <person name="Krishnakumar R."/>
            <person name="Assad-Garcia N."/>
            <person name="Benders G.A."/>
            <person name="Phan Q."/>
            <person name="Montague M.G."/>
            <person name="Glass J.I."/>
        </authorList>
    </citation>
    <scope>NUCLEOTIDE SEQUENCE [LARGE SCALE GENOMIC DNA]</scope>
    <source>
        <strain evidence="4">ATCC 15531 / DSM 22911 / NBRC 14401 / NCTC 10119 / FH</strain>
    </source>
</reference>
<dbReference type="RefSeq" id="WP_014325427.1">
    <property type="nucleotide sequence ID" value="NZ_CP010546.1"/>
</dbReference>
<protein>
    <submittedName>
        <fullName evidence="3">Cof-like hydrolase</fullName>
    </submittedName>
</protein>
<dbReference type="PROSITE" id="PS01228">
    <property type="entry name" value="COF_1"/>
    <property type="match status" value="1"/>
</dbReference>
<dbReference type="InterPro" id="IPR006379">
    <property type="entry name" value="HAD-SF_hydro_IIB"/>
</dbReference>
<dbReference type="eggNOG" id="COG0561">
    <property type="taxonomic scope" value="Bacteria"/>
</dbReference>
<dbReference type="NCBIfam" id="TIGR00099">
    <property type="entry name" value="Cof-subfamily"/>
    <property type="match status" value="1"/>
</dbReference>
<dbReference type="InterPro" id="IPR000150">
    <property type="entry name" value="Cof"/>
</dbReference>
<dbReference type="PROSITE" id="PS01229">
    <property type="entry name" value="COF_2"/>
    <property type="match status" value="1"/>
</dbReference>
<dbReference type="GO" id="GO:0005829">
    <property type="term" value="C:cytosol"/>
    <property type="evidence" value="ECO:0007669"/>
    <property type="project" value="TreeGrafter"/>
</dbReference>
<dbReference type="EMBL" id="CP002077">
    <property type="protein sequence ID" value="ADK87195.1"/>
    <property type="molecule type" value="Genomic_DNA"/>
</dbReference>
<dbReference type="STRING" id="722438.F539_01450"/>
<dbReference type="GO" id="GO:0000287">
    <property type="term" value="F:magnesium ion binding"/>
    <property type="evidence" value="ECO:0007669"/>
    <property type="project" value="TreeGrafter"/>
</dbReference>
<dbReference type="PATRIC" id="fig|722438.3.peg.289"/>
<dbReference type="SUPFAM" id="SSF56784">
    <property type="entry name" value="HAD-like"/>
    <property type="match status" value="1"/>
</dbReference>
<name>A0A0H3DLD1_MYCPB</name>
<dbReference type="PANTHER" id="PTHR10000">
    <property type="entry name" value="PHOSPHOSERINE PHOSPHATASE"/>
    <property type="match status" value="1"/>
</dbReference>